<accession>A0ABW2TXS7</accession>
<evidence type="ECO:0000313" key="2">
    <source>
        <dbReference type="EMBL" id="MFC7617541.1"/>
    </source>
</evidence>
<evidence type="ECO:0000256" key="1">
    <source>
        <dbReference type="SAM" id="SignalP"/>
    </source>
</evidence>
<keyword evidence="3" id="KW-1185">Reference proteome</keyword>
<evidence type="ECO:0000313" key="3">
    <source>
        <dbReference type="Proteomes" id="UP001596512"/>
    </source>
</evidence>
<dbReference type="Proteomes" id="UP001596512">
    <property type="component" value="Unassembled WGS sequence"/>
</dbReference>
<feature type="chain" id="PRO_5046872476" evidence="1">
    <location>
        <begin position="18"/>
        <end position="63"/>
    </location>
</feature>
<comment type="caution">
    <text evidence="2">The sequence shown here is derived from an EMBL/GenBank/DDBJ whole genome shotgun (WGS) entry which is preliminary data.</text>
</comment>
<gene>
    <name evidence="2" type="ORF">ACFQV2_33115</name>
</gene>
<dbReference type="EMBL" id="JBHTEY010000004">
    <property type="protein sequence ID" value="MFC7617541.1"/>
    <property type="molecule type" value="Genomic_DNA"/>
</dbReference>
<proteinExistence type="predicted"/>
<organism evidence="2 3">
    <name type="scientific">Actinokineospora soli</name>
    <dbReference type="NCBI Taxonomy" id="1048753"/>
    <lineage>
        <taxon>Bacteria</taxon>
        <taxon>Bacillati</taxon>
        <taxon>Actinomycetota</taxon>
        <taxon>Actinomycetes</taxon>
        <taxon>Pseudonocardiales</taxon>
        <taxon>Pseudonocardiaceae</taxon>
        <taxon>Actinokineospora</taxon>
    </lineage>
</organism>
<name>A0ABW2TXS7_9PSEU</name>
<feature type="signal peptide" evidence="1">
    <location>
        <begin position="1"/>
        <end position="17"/>
    </location>
</feature>
<reference evidence="3" key="1">
    <citation type="journal article" date="2019" name="Int. J. Syst. Evol. Microbiol.">
        <title>The Global Catalogue of Microorganisms (GCM) 10K type strain sequencing project: providing services to taxonomists for standard genome sequencing and annotation.</title>
        <authorList>
            <consortium name="The Broad Institute Genomics Platform"/>
            <consortium name="The Broad Institute Genome Sequencing Center for Infectious Disease"/>
            <person name="Wu L."/>
            <person name="Ma J."/>
        </authorList>
    </citation>
    <scope>NUCLEOTIDE SEQUENCE [LARGE SCALE GENOMIC DNA]</scope>
    <source>
        <strain evidence="3">JCM 17695</strain>
    </source>
</reference>
<keyword evidence="1" id="KW-0732">Signal</keyword>
<sequence>MQLLAALILSTVVVAPAETDFALRVDPGDVGLAVGQSTGASVRTTAGDAPERITLSATGLPAG</sequence>
<protein>
    <submittedName>
        <fullName evidence="2">Uncharacterized protein</fullName>
    </submittedName>
</protein>